<reference evidence="1" key="1">
    <citation type="submission" date="2017-08" db="EMBL/GenBank/DDBJ databases">
        <authorList>
            <person name="Polle J.E."/>
            <person name="Barry K."/>
            <person name="Cushman J."/>
            <person name="Schmutz J."/>
            <person name="Tran D."/>
            <person name="Hathwaick L.T."/>
            <person name="Yim W.C."/>
            <person name="Jenkins J."/>
            <person name="Mckie-Krisberg Z.M."/>
            <person name="Prochnik S."/>
            <person name="Lindquist E."/>
            <person name="Dockter R.B."/>
            <person name="Adam C."/>
            <person name="Molina H."/>
            <person name="Bunkerborg J."/>
            <person name="Jin E."/>
            <person name="Buchheim M."/>
            <person name="Magnuson J."/>
        </authorList>
    </citation>
    <scope>NUCLEOTIDE SEQUENCE</scope>
    <source>
        <strain evidence="1">CCAP 19/18</strain>
    </source>
</reference>
<name>A0ABQ7GNF4_DUNSA</name>
<organism evidence="1 2">
    <name type="scientific">Dunaliella salina</name>
    <name type="common">Green alga</name>
    <name type="synonym">Protococcus salinus</name>
    <dbReference type="NCBI Taxonomy" id="3046"/>
    <lineage>
        <taxon>Eukaryota</taxon>
        <taxon>Viridiplantae</taxon>
        <taxon>Chlorophyta</taxon>
        <taxon>core chlorophytes</taxon>
        <taxon>Chlorophyceae</taxon>
        <taxon>CS clade</taxon>
        <taxon>Chlamydomonadales</taxon>
        <taxon>Dunaliellaceae</taxon>
        <taxon>Dunaliella</taxon>
    </lineage>
</organism>
<dbReference type="InterPro" id="IPR036396">
    <property type="entry name" value="Cyt_P450_sf"/>
</dbReference>
<dbReference type="Gene3D" id="1.10.630.10">
    <property type="entry name" value="Cytochrome P450"/>
    <property type="match status" value="1"/>
</dbReference>
<comment type="caution">
    <text evidence="1">The sequence shown here is derived from an EMBL/GenBank/DDBJ whole genome shotgun (WGS) entry which is preliminary data.</text>
</comment>
<evidence type="ECO:0008006" key="3">
    <source>
        <dbReference type="Google" id="ProtNLM"/>
    </source>
</evidence>
<dbReference type="EMBL" id="MU069675">
    <property type="protein sequence ID" value="KAF5836103.1"/>
    <property type="molecule type" value="Genomic_DNA"/>
</dbReference>
<accession>A0ABQ7GNF4</accession>
<evidence type="ECO:0000313" key="1">
    <source>
        <dbReference type="EMBL" id="KAF5836103.1"/>
    </source>
</evidence>
<dbReference type="SUPFAM" id="SSF48264">
    <property type="entry name" value="Cytochrome P450"/>
    <property type="match status" value="1"/>
</dbReference>
<proteinExistence type="predicted"/>
<keyword evidence="2" id="KW-1185">Reference proteome</keyword>
<sequence>MLLFLSNESKLDTFYFALAEAKLALARLYHEFNFHLLPGQAPMQVSIGITQAPKHGVYMVVTPRQRLQARCS</sequence>
<protein>
    <recommendedName>
        <fullName evidence="3">Encoded protein</fullName>
    </recommendedName>
</protein>
<gene>
    <name evidence="1" type="ORF">DUNSADRAFT_6474</name>
</gene>
<evidence type="ECO:0000313" key="2">
    <source>
        <dbReference type="Proteomes" id="UP000815325"/>
    </source>
</evidence>
<dbReference type="Proteomes" id="UP000815325">
    <property type="component" value="Unassembled WGS sequence"/>
</dbReference>